<proteinExistence type="predicted"/>
<dbReference type="EMBL" id="JARKIB010000623">
    <property type="protein sequence ID" value="KAJ7696842.1"/>
    <property type="molecule type" value="Genomic_DNA"/>
</dbReference>
<comment type="caution">
    <text evidence="1">The sequence shown here is derived from an EMBL/GenBank/DDBJ whole genome shotgun (WGS) entry which is preliminary data.</text>
</comment>
<sequence length="161" mass="16856">MKGFELPILLPQRIILPDTEGIGTATFHFNNSPSFRRGNQFITDACAVDSDCQQGCCAFSNGKCAGPAVAQTNGSGGCGHGNSSPNCNVAAPLNLSDCIAGGVNEDLSHPGVQTAIGLVAQLGAQVTQIFKDFTKEARKRKLEFGGQGYKEEPNPPALECN</sequence>
<organism evidence="1 2">
    <name type="scientific">Mycena metata</name>
    <dbReference type="NCBI Taxonomy" id="1033252"/>
    <lineage>
        <taxon>Eukaryota</taxon>
        <taxon>Fungi</taxon>
        <taxon>Dikarya</taxon>
        <taxon>Basidiomycota</taxon>
        <taxon>Agaricomycotina</taxon>
        <taxon>Agaricomycetes</taxon>
        <taxon>Agaricomycetidae</taxon>
        <taxon>Agaricales</taxon>
        <taxon>Marasmiineae</taxon>
        <taxon>Mycenaceae</taxon>
        <taxon>Mycena</taxon>
    </lineage>
</organism>
<evidence type="ECO:0000313" key="2">
    <source>
        <dbReference type="Proteomes" id="UP001215598"/>
    </source>
</evidence>
<gene>
    <name evidence="1" type="ORF">B0H16DRAFT_1750229</name>
</gene>
<protein>
    <submittedName>
        <fullName evidence="1">Uncharacterized protein</fullName>
    </submittedName>
</protein>
<dbReference type="AlphaFoldDB" id="A0AAD7GP26"/>
<name>A0AAD7GP26_9AGAR</name>
<keyword evidence="2" id="KW-1185">Reference proteome</keyword>
<accession>A0AAD7GP26</accession>
<reference evidence="1" key="1">
    <citation type="submission" date="2023-03" db="EMBL/GenBank/DDBJ databases">
        <title>Massive genome expansion in bonnet fungi (Mycena s.s.) driven by repeated elements and novel gene families across ecological guilds.</title>
        <authorList>
            <consortium name="Lawrence Berkeley National Laboratory"/>
            <person name="Harder C.B."/>
            <person name="Miyauchi S."/>
            <person name="Viragh M."/>
            <person name="Kuo A."/>
            <person name="Thoen E."/>
            <person name="Andreopoulos B."/>
            <person name="Lu D."/>
            <person name="Skrede I."/>
            <person name="Drula E."/>
            <person name="Henrissat B."/>
            <person name="Morin E."/>
            <person name="Kohler A."/>
            <person name="Barry K."/>
            <person name="LaButti K."/>
            <person name="Morin E."/>
            <person name="Salamov A."/>
            <person name="Lipzen A."/>
            <person name="Mereny Z."/>
            <person name="Hegedus B."/>
            <person name="Baldrian P."/>
            <person name="Stursova M."/>
            <person name="Weitz H."/>
            <person name="Taylor A."/>
            <person name="Grigoriev I.V."/>
            <person name="Nagy L.G."/>
            <person name="Martin F."/>
            <person name="Kauserud H."/>
        </authorList>
    </citation>
    <scope>NUCLEOTIDE SEQUENCE</scope>
    <source>
        <strain evidence="1">CBHHK182m</strain>
    </source>
</reference>
<dbReference type="Proteomes" id="UP001215598">
    <property type="component" value="Unassembled WGS sequence"/>
</dbReference>
<evidence type="ECO:0000313" key="1">
    <source>
        <dbReference type="EMBL" id="KAJ7696842.1"/>
    </source>
</evidence>